<feature type="repeat" description="TPR" evidence="3">
    <location>
        <begin position="422"/>
        <end position="455"/>
    </location>
</feature>
<keyword evidence="2" id="KW-0732">Signal</keyword>
<comment type="similarity">
    <text evidence="1">Belongs to the leucine-binding protein family.</text>
</comment>
<dbReference type="InterPro" id="IPR028081">
    <property type="entry name" value="Leu-bd"/>
</dbReference>
<dbReference type="PANTHER" id="PTHR30483:SF6">
    <property type="entry name" value="PERIPLASMIC BINDING PROTEIN OF ABC TRANSPORTER FOR NATURAL AMINO ACIDS"/>
    <property type="match status" value="1"/>
</dbReference>
<dbReference type="InterPro" id="IPR051010">
    <property type="entry name" value="BCAA_transport"/>
</dbReference>
<feature type="domain" description="Leucine-binding protein" evidence="4">
    <location>
        <begin position="661"/>
        <end position="994"/>
    </location>
</feature>
<evidence type="ECO:0000313" key="5">
    <source>
        <dbReference type="EMBL" id="AOY81176.1"/>
    </source>
</evidence>
<gene>
    <name evidence="5" type="ORF">BJP36_15965</name>
</gene>
<dbReference type="PROSITE" id="PS50005">
    <property type="entry name" value="TPR"/>
    <property type="match status" value="3"/>
</dbReference>
<dbReference type="Proteomes" id="UP000176944">
    <property type="component" value="Chromosome"/>
</dbReference>
<dbReference type="EMBL" id="CP017708">
    <property type="protein sequence ID" value="AOY81176.1"/>
    <property type="molecule type" value="Genomic_DNA"/>
</dbReference>
<organism evidence="5 6">
    <name type="scientific">Moorena producens (strain JHB)</name>
    <dbReference type="NCBI Taxonomy" id="1454205"/>
    <lineage>
        <taxon>Bacteria</taxon>
        <taxon>Bacillati</taxon>
        <taxon>Cyanobacteriota</taxon>
        <taxon>Cyanophyceae</taxon>
        <taxon>Coleofasciculales</taxon>
        <taxon>Coleofasciculaceae</taxon>
        <taxon>Moorena</taxon>
    </lineage>
</organism>
<dbReference type="InterPro" id="IPR028082">
    <property type="entry name" value="Peripla_BP_I"/>
</dbReference>
<feature type="repeat" description="TPR" evidence="3">
    <location>
        <begin position="461"/>
        <end position="494"/>
    </location>
</feature>
<dbReference type="Pfam" id="PF13458">
    <property type="entry name" value="Peripla_BP_6"/>
    <property type="match status" value="1"/>
</dbReference>
<feature type="repeat" description="TPR" evidence="3">
    <location>
        <begin position="388"/>
        <end position="421"/>
    </location>
</feature>
<protein>
    <submittedName>
        <fullName evidence="5">ABC transporter substrate-binding protein</fullName>
    </submittedName>
</protein>
<dbReference type="InterPro" id="IPR019734">
    <property type="entry name" value="TPR_rpt"/>
</dbReference>
<accession>A0A1D9G0N2</accession>
<evidence type="ECO:0000313" key="6">
    <source>
        <dbReference type="Proteomes" id="UP000176944"/>
    </source>
</evidence>
<dbReference type="SMART" id="SM00028">
    <property type="entry name" value="TPR"/>
    <property type="match status" value="4"/>
</dbReference>
<dbReference type="SUPFAM" id="SSF53822">
    <property type="entry name" value="Periplasmic binding protein-like I"/>
    <property type="match status" value="1"/>
</dbReference>
<dbReference type="SUPFAM" id="SSF48452">
    <property type="entry name" value="TPR-like"/>
    <property type="match status" value="1"/>
</dbReference>
<dbReference type="InterPro" id="IPR027417">
    <property type="entry name" value="P-loop_NTPase"/>
</dbReference>
<dbReference type="AlphaFoldDB" id="A0A1D9G0N2"/>
<dbReference type="Gene3D" id="3.40.50.300">
    <property type="entry name" value="P-loop containing nucleotide triphosphate hydrolases"/>
    <property type="match status" value="1"/>
</dbReference>
<proteinExistence type="inferred from homology"/>
<dbReference type="SUPFAM" id="SSF52540">
    <property type="entry name" value="P-loop containing nucleoside triphosphate hydrolases"/>
    <property type="match status" value="1"/>
</dbReference>
<evidence type="ECO:0000256" key="3">
    <source>
        <dbReference type="PROSITE-ProRule" id="PRU00339"/>
    </source>
</evidence>
<dbReference type="Gene3D" id="3.40.50.2300">
    <property type="match status" value="2"/>
</dbReference>
<dbReference type="InterPro" id="IPR011990">
    <property type="entry name" value="TPR-like_helical_dom_sf"/>
</dbReference>
<sequence length="1014" mass="114924">MVNNSYNHPNPYEIGKIIDDPDKFFGRESLFQFIEDNLRQRVKVILLHGQRRIGKSSILAQIPNKVATDQFYFVNFDLQGYIHKPFSHIIYNLAQEICDHLVDDFDLGQDYLTPPSKQELNNDITIFFDNFLPKVFWLLKSKNLVFLLDEFDVLTNQKPRSEERNFFSYLANLIKRHHQLFMIAVVGRNLVDVPIIVRVFGSPPYHEIGFLNKLSAQRLITKPAKDVVTYEPHAVTKIYNLSAGHPYFTQVLCFTLFLRARENQWKIYSRDVELIVKQAIEKAEAGLAGLWESLPIPERVVFLAVAEAQQRAISQHQLLPEHPLSFLEGYGVIQTNPLYQATKRLKDYGFVDDTERRVKVPLVRHWLLQHHSLRQEILKLKTLDQDQTDPIYQLATRQYQQRQIHKALVLYQEVLQVNPNHFSALLALAEVYFQANNFRKAVELYRRVYPVKPVQSKEGFLRSLLNYGDQLIEQQAFTKAKKPFQQMLHIDPEDQLAQQKLEHIEAKIAAISKTPINPVHSTPNPTRLGIGKLAAGVAIISLVGVGFYNLSTPCATGEQKVFGITCVATNSSKTNTSQSISRGERSLFPRIDNNQNIDRATEAFQNANYSEAAKFFKEAWQANRNDPELLIYYNNARAHQQRQHPFTIAVVVPIDQDNDGAKETLRGVAQAQDQFNDSYGLNGRFLEIAIANDGNDQAKAKEIAQALVKEKSIVGVIGHESSKASEAALPVYDQAGLAMISSTSTSTDLSSQDINNNVFFRTAPSNQEFAKKLAKHVKTQAGLDKVVIFYDADSVYSKGFKQDFQTHFEQLGGKVVRDIKLNDPDLNITEELTRNLSQDQVKAAMLFPSTHYIDTAVDIAKANAHLNPNPNNRDQQGLKLFGGDTLYTKTILEEAGQEVEGLTMVVPWFREVPQAITFSTAANKRWGGHVNWVTATSFDATQAFIKALFKEADRKLVLQRLQNVNLVPSDTSGFSLEFTPKGERNDSKPVLVEVIKGKLKFVSEQDQEGIEKSP</sequence>
<dbReference type="Pfam" id="PF14559">
    <property type="entry name" value="TPR_19"/>
    <property type="match status" value="1"/>
</dbReference>
<evidence type="ECO:0000256" key="1">
    <source>
        <dbReference type="ARBA" id="ARBA00010062"/>
    </source>
</evidence>
<dbReference type="PANTHER" id="PTHR30483">
    <property type="entry name" value="LEUCINE-SPECIFIC-BINDING PROTEIN"/>
    <property type="match status" value="1"/>
</dbReference>
<dbReference type="CDD" id="cd06268">
    <property type="entry name" value="PBP1_ABC_transporter_LIVBP-like"/>
    <property type="match status" value="1"/>
</dbReference>
<name>A0A1D9G0N2_MOOP1</name>
<evidence type="ECO:0000259" key="4">
    <source>
        <dbReference type="Pfam" id="PF13458"/>
    </source>
</evidence>
<dbReference type="Gene3D" id="1.25.40.10">
    <property type="entry name" value="Tetratricopeptide repeat domain"/>
    <property type="match status" value="1"/>
</dbReference>
<reference evidence="6" key="1">
    <citation type="submission" date="2016-10" db="EMBL/GenBank/DDBJ databases">
        <title>Comparative genomics uncovers the prolific and rare metabolic potential of the cyanobacterial genus Moorea.</title>
        <authorList>
            <person name="Leao T."/>
            <person name="Castelao G."/>
            <person name="Korobeynikov A."/>
            <person name="Monroe E.A."/>
            <person name="Podell S."/>
            <person name="Glukhov E."/>
            <person name="Allen E."/>
            <person name="Gerwick W.H."/>
            <person name="Gerwick L."/>
        </authorList>
    </citation>
    <scope>NUCLEOTIDE SEQUENCE [LARGE SCALE GENOMIC DNA]</scope>
    <source>
        <strain evidence="6">JHB</strain>
    </source>
</reference>
<evidence type="ECO:0000256" key="2">
    <source>
        <dbReference type="ARBA" id="ARBA00022729"/>
    </source>
</evidence>
<keyword evidence="3" id="KW-0802">TPR repeat</keyword>